<dbReference type="RefSeq" id="WP_345363196.1">
    <property type="nucleotide sequence ID" value="NZ_BAABII010000009.1"/>
</dbReference>
<sequence length="164" mass="17333">MAAARPLTANERDRIREMHATGATRNTIATALGRSPSTVSTAARAMDLSFDRTATAAATQARTRDYAARRAALLGRMYGRSEHIVDRLDAPTYKHTATTVNGIETAELDHVPAEAERHLSGALSGYLTAAAKLEAIDAGNKSEGAQSMLGNLAEALGITERAAQ</sequence>
<gene>
    <name evidence="2" type="ORF">AB8O55_11335</name>
</gene>
<comment type="caution">
    <text evidence="2">The sequence shown here is derived from an EMBL/GenBank/DDBJ whole genome shotgun (WGS) entry which is preliminary data.</text>
</comment>
<dbReference type="Proteomes" id="UP001564626">
    <property type="component" value="Unassembled WGS sequence"/>
</dbReference>
<dbReference type="Pfam" id="PF13936">
    <property type="entry name" value="HTH_38"/>
    <property type="match status" value="1"/>
</dbReference>
<reference evidence="2 3" key="1">
    <citation type="submission" date="2024-08" db="EMBL/GenBank/DDBJ databases">
        <title>Genome mining of Saccharopolyspora cebuensis PGLac3 from Nigerian medicinal plant.</title>
        <authorList>
            <person name="Ezeobiora C.E."/>
            <person name="Igbokwe N.H."/>
            <person name="Amin D.H."/>
            <person name="Mendie U.E."/>
        </authorList>
    </citation>
    <scope>NUCLEOTIDE SEQUENCE [LARGE SCALE GENOMIC DNA]</scope>
    <source>
        <strain evidence="2 3">PGLac3</strain>
    </source>
</reference>
<name>A0ABV4CFX1_9PSEU</name>
<proteinExistence type="predicted"/>
<evidence type="ECO:0000313" key="2">
    <source>
        <dbReference type="EMBL" id="MEY8039990.1"/>
    </source>
</evidence>
<organism evidence="2 3">
    <name type="scientific">Saccharopolyspora cebuensis</name>
    <dbReference type="NCBI Taxonomy" id="418759"/>
    <lineage>
        <taxon>Bacteria</taxon>
        <taxon>Bacillati</taxon>
        <taxon>Actinomycetota</taxon>
        <taxon>Actinomycetes</taxon>
        <taxon>Pseudonocardiales</taxon>
        <taxon>Pseudonocardiaceae</taxon>
        <taxon>Saccharopolyspora</taxon>
    </lineage>
</organism>
<accession>A0ABV4CFX1</accession>
<feature type="domain" description="Transposase IS30-like HTH" evidence="1">
    <location>
        <begin position="7"/>
        <end position="41"/>
    </location>
</feature>
<dbReference type="InterPro" id="IPR025246">
    <property type="entry name" value="IS30-like_HTH"/>
</dbReference>
<evidence type="ECO:0000313" key="3">
    <source>
        <dbReference type="Proteomes" id="UP001564626"/>
    </source>
</evidence>
<dbReference type="Gene3D" id="1.10.10.60">
    <property type="entry name" value="Homeodomain-like"/>
    <property type="match status" value="1"/>
</dbReference>
<dbReference type="EMBL" id="JBGEHV010000016">
    <property type="protein sequence ID" value="MEY8039990.1"/>
    <property type="molecule type" value="Genomic_DNA"/>
</dbReference>
<evidence type="ECO:0000259" key="1">
    <source>
        <dbReference type="Pfam" id="PF13936"/>
    </source>
</evidence>
<keyword evidence="3" id="KW-1185">Reference proteome</keyword>
<protein>
    <submittedName>
        <fullName evidence="2">Helix-turn-helix domain-containing protein</fullName>
    </submittedName>
</protein>